<sequence>MVERLRAFARQAMAPLYPLSVLAVAWELLSRSGWVSPRLMPSIVKVGRAFVEGLANGDLVYHASISFSRALSGFGLAIVIGVLLGVLMARSRWFEWMVEPIFSFGYPVPKIALYPVFILLLGFGSPSKIALIALECTFPIAVNTYFGIRAVAPRLVWSARNMGAGSVRIFLRVLLPAALPAIMSGIRVALPLSMVVVIITEMIGDSTGLGYYIAYASASFMYAESYAGVIAVALIGFTLDRLLVAVRGRIIFWEPDGAARSSRPSH</sequence>
<evidence type="ECO:0000256" key="6">
    <source>
        <dbReference type="ARBA" id="ARBA00023136"/>
    </source>
</evidence>
<keyword evidence="4 7" id="KW-0812">Transmembrane</keyword>
<feature type="domain" description="ABC transmembrane type-1" evidence="8">
    <location>
        <begin position="63"/>
        <end position="243"/>
    </location>
</feature>
<feature type="transmembrane region" description="Helical" evidence="7">
    <location>
        <begin position="12"/>
        <end position="29"/>
    </location>
</feature>
<dbReference type="InterPro" id="IPR035906">
    <property type="entry name" value="MetI-like_sf"/>
</dbReference>
<feature type="transmembrane region" description="Helical" evidence="7">
    <location>
        <begin position="169"/>
        <end position="200"/>
    </location>
</feature>
<keyword evidence="6 7" id="KW-0472">Membrane</keyword>
<evidence type="ECO:0000256" key="7">
    <source>
        <dbReference type="RuleBase" id="RU363032"/>
    </source>
</evidence>
<feature type="transmembrane region" description="Helical" evidence="7">
    <location>
        <begin position="70"/>
        <end position="89"/>
    </location>
</feature>
<accession>A0ABP3LHT3</accession>
<reference evidence="10" key="1">
    <citation type="journal article" date="2019" name="Int. J. Syst. Evol. Microbiol.">
        <title>The Global Catalogue of Microorganisms (GCM) 10K type strain sequencing project: providing services to taxonomists for standard genome sequencing and annotation.</title>
        <authorList>
            <consortium name="The Broad Institute Genomics Platform"/>
            <consortium name="The Broad Institute Genome Sequencing Center for Infectious Disease"/>
            <person name="Wu L."/>
            <person name="Ma J."/>
        </authorList>
    </citation>
    <scope>NUCLEOTIDE SEQUENCE [LARGE SCALE GENOMIC DNA]</scope>
    <source>
        <strain evidence="10">JCM 14330</strain>
    </source>
</reference>
<dbReference type="Proteomes" id="UP001501706">
    <property type="component" value="Unassembled WGS sequence"/>
</dbReference>
<feature type="transmembrane region" description="Helical" evidence="7">
    <location>
        <begin position="212"/>
        <end position="239"/>
    </location>
</feature>
<proteinExistence type="inferred from homology"/>
<comment type="caution">
    <text evidence="9">The sequence shown here is derived from an EMBL/GenBank/DDBJ whole genome shotgun (WGS) entry which is preliminary data.</text>
</comment>
<dbReference type="EMBL" id="BAAAEN010000005">
    <property type="protein sequence ID" value="GAA0501088.1"/>
    <property type="molecule type" value="Genomic_DNA"/>
</dbReference>
<dbReference type="SUPFAM" id="SSF161098">
    <property type="entry name" value="MetI-like"/>
    <property type="match status" value="1"/>
</dbReference>
<name>A0ABP3LHT3_9BURK</name>
<comment type="similarity">
    <text evidence="7">Belongs to the binding-protein-dependent transport system permease family.</text>
</comment>
<evidence type="ECO:0000256" key="1">
    <source>
        <dbReference type="ARBA" id="ARBA00004651"/>
    </source>
</evidence>
<evidence type="ECO:0000259" key="8">
    <source>
        <dbReference type="PROSITE" id="PS50928"/>
    </source>
</evidence>
<protein>
    <submittedName>
        <fullName evidence="9">ABC transporter permease</fullName>
    </submittedName>
</protein>
<dbReference type="PANTHER" id="PTHR30151:SF0">
    <property type="entry name" value="ABC TRANSPORTER PERMEASE PROTEIN MJ0413-RELATED"/>
    <property type="match status" value="1"/>
</dbReference>
<dbReference type="CDD" id="cd06261">
    <property type="entry name" value="TM_PBP2"/>
    <property type="match status" value="1"/>
</dbReference>
<evidence type="ECO:0000256" key="4">
    <source>
        <dbReference type="ARBA" id="ARBA00022692"/>
    </source>
</evidence>
<evidence type="ECO:0000256" key="2">
    <source>
        <dbReference type="ARBA" id="ARBA00022448"/>
    </source>
</evidence>
<organism evidence="9 10">
    <name type="scientific">Pigmentiphaga daeguensis</name>
    <dbReference type="NCBI Taxonomy" id="414049"/>
    <lineage>
        <taxon>Bacteria</taxon>
        <taxon>Pseudomonadati</taxon>
        <taxon>Pseudomonadota</taxon>
        <taxon>Betaproteobacteria</taxon>
        <taxon>Burkholderiales</taxon>
        <taxon>Alcaligenaceae</taxon>
        <taxon>Pigmentiphaga</taxon>
    </lineage>
</organism>
<evidence type="ECO:0000313" key="10">
    <source>
        <dbReference type="Proteomes" id="UP001501706"/>
    </source>
</evidence>
<dbReference type="InterPro" id="IPR000515">
    <property type="entry name" value="MetI-like"/>
</dbReference>
<feature type="transmembrane region" description="Helical" evidence="7">
    <location>
        <begin position="101"/>
        <end position="123"/>
    </location>
</feature>
<keyword evidence="3" id="KW-1003">Cell membrane</keyword>
<dbReference type="Gene3D" id="1.10.3720.10">
    <property type="entry name" value="MetI-like"/>
    <property type="match status" value="1"/>
</dbReference>
<dbReference type="PROSITE" id="PS50928">
    <property type="entry name" value="ABC_TM1"/>
    <property type="match status" value="1"/>
</dbReference>
<dbReference type="PANTHER" id="PTHR30151">
    <property type="entry name" value="ALKANE SULFONATE ABC TRANSPORTER-RELATED, MEMBRANE SUBUNIT"/>
    <property type="match status" value="1"/>
</dbReference>
<evidence type="ECO:0000256" key="5">
    <source>
        <dbReference type="ARBA" id="ARBA00022989"/>
    </source>
</evidence>
<gene>
    <name evidence="9" type="ORF">GCM10009097_17120</name>
</gene>
<dbReference type="Pfam" id="PF00528">
    <property type="entry name" value="BPD_transp_1"/>
    <property type="match status" value="1"/>
</dbReference>
<dbReference type="RefSeq" id="WP_087838359.1">
    <property type="nucleotide sequence ID" value="NZ_BAAAEN010000005.1"/>
</dbReference>
<keyword evidence="2 7" id="KW-0813">Transport</keyword>
<evidence type="ECO:0000256" key="3">
    <source>
        <dbReference type="ARBA" id="ARBA00022475"/>
    </source>
</evidence>
<keyword evidence="10" id="KW-1185">Reference proteome</keyword>
<feature type="transmembrane region" description="Helical" evidence="7">
    <location>
        <begin position="129"/>
        <end position="148"/>
    </location>
</feature>
<comment type="subcellular location">
    <subcellularLocation>
        <location evidence="1 7">Cell membrane</location>
        <topology evidence="1 7">Multi-pass membrane protein</topology>
    </subcellularLocation>
</comment>
<keyword evidence="5 7" id="KW-1133">Transmembrane helix</keyword>
<evidence type="ECO:0000313" key="9">
    <source>
        <dbReference type="EMBL" id="GAA0501088.1"/>
    </source>
</evidence>